<keyword evidence="3" id="KW-1185">Reference proteome</keyword>
<proteinExistence type="predicted"/>
<name>A0A9Q0GUX1_9MAGN</name>
<dbReference type="OrthoDB" id="1920208at2759"/>
<dbReference type="PANTHER" id="PTHR33978:SF19">
    <property type="match status" value="1"/>
</dbReference>
<reference evidence="2" key="1">
    <citation type="journal article" date="2023" name="Plant J.">
        <title>The genome of the king protea, Protea cynaroides.</title>
        <authorList>
            <person name="Chang J."/>
            <person name="Duong T.A."/>
            <person name="Schoeman C."/>
            <person name="Ma X."/>
            <person name="Roodt D."/>
            <person name="Barker N."/>
            <person name="Li Z."/>
            <person name="Van de Peer Y."/>
            <person name="Mizrachi E."/>
        </authorList>
    </citation>
    <scope>NUCLEOTIDE SEQUENCE</scope>
    <source>
        <tissue evidence="2">Young leaves</tissue>
    </source>
</reference>
<dbReference type="PANTHER" id="PTHR33978">
    <property type="entry name" value="SERINE/THREONINE-KINASE"/>
    <property type="match status" value="1"/>
</dbReference>
<accession>A0A9Q0GUX1</accession>
<evidence type="ECO:0000313" key="3">
    <source>
        <dbReference type="Proteomes" id="UP001141806"/>
    </source>
</evidence>
<gene>
    <name evidence="2" type="ORF">NE237_030802</name>
</gene>
<sequence length="127" mass="14162">MKEAEARINEGGGGGGTTAAEGKGKASLGVWDCGSPLYDSFELTSLSHLIERHMMILPSFGRSGRISSRFSDLSTNENRGLSEFVEQNISRRWTSVAKRTENNAKMIKKIKKIMVHAVRDLFGFRRR</sequence>
<dbReference type="EMBL" id="JAMYWD010000012">
    <property type="protein sequence ID" value="KAJ4953970.1"/>
    <property type="molecule type" value="Genomic_DNA"/>
</dbReference>
<evidence type="ECO:0000313" key="2">
    <source>
        <dbReference type="EMBL" id="KAJ4953970.1"/>
    </source>
</evidence>
<evidence type="ECO:0000256" key="1">
    <source>
        <dbReference type="SAM" id="MobiDB-lite"/>
    </source>
</evidence>
<dbReference type="AlphaFoldDB" id="A0A9Q0GUX1"/>
<comment type="caution">
    <text evidence="2">The sequence shown here is derived from an EMBL/GenBank/DDBJ whole genome shotgun (WGS) entry which is preliminary data.</text>
</comment>
<feature type="region of interest" description="Disordered" evidence="1">
    <location>
        <begin position="1"/>
        <end position="23"/>
    </location>
</feature>
<protein>
    <submittedName>
        <fullName evidence="2">Uncharacterized protein</fullName>
    </submittedName>
</protein>
<dbReference type="Proteomes" id="UP001141806">
    <property type="component" value="Unassembled WGS sequence"/>
</dbReference>
<organism evidence="2 3">
    <name type="scientific">Protea cynaroides</name>
    <dbReference type="NCBI Taxonomy" id="273540"/>
    <lineage>
        <taxon>Eukaryota</taxon>
        <taxon>Viridiplantae</taxon>
        <taxon>Streptophyta</taxon>
        <taxon>Embryophyta</taxon>
        <taxon>Tracheophyta</taxon>
        <taxon>Spermatophyta</taxon>
        <taxon>Magnoliopsida</taxon>
        <taxon>Proteales</taxon>
        <taxon>Proteaceae</taxon>
        <taxon>Protea</taxon>
    </lineage>
</organism>